<dbReference type="PANTHER" id="PTHR24356">
    <property type="entry name" value="SERINE/THREONINE-PROTEIN KINASE"/>
    <property type="match status" value="1"/>
</dbReference>
<evidence type="ECO:0000256" key="5">
    <source>
        <dbReference type="ARBA" id="ARBA00022777"/>
    </source>
</evidence>
<comment type="catalytic activity">
    <reaction evidence="8">
        <text>L-seryl-[protein] + ATP = O-phospho-L-seryl-[protein] + ADP + H(+)</text>
        <dbReference type="Rhea" id="RHEA:17989"/>
        <dbReference type="Rhea" id="RHEA-COMP:9863"/>
        <dbReference type="Rhea" id="RHEA-COMP:11604"/>
        <dbReference type="ChEBI" id="CHEBI:15378"/>
        <dbReference type="ChEBI" id="CHEBI:29999"/>
        <dbReference type="ChEBI" id="CHEBI:30616"/>
        <dbReference type="ChEBI" id="CHEBI:83421"/>
        <dbReference type="ChEBI" id="CHEBI:456216"/>
        <dbReference type="EC" id="2.7.11.1"/>
    </reaction>
</comment>
<proteinExistence type="inferred from homology"/>
<dbReference type="InterPro" id="IPR000719">
    <property type="entry name" value="Prot_kinase_dom"/>
</dbReference>
<dbReference type="EC" id="2.7.11.1" evidence="1"/>
<dbReference type="OrthoDB" id="193931at2759"/>
<evidence type="ECO:0000256" key="9">
    <source>
        <dbReference type="PROSITE-ProRule" id="PRU10141"/>
    </source>
</evidence>
<keyword evidence="3" id="KW-0808">Transferase</keyword>
<dbReference type="PROSITE" id="PS51285">
    <property type="entry name" value="AGC_KINASE_CTER"/>
    <property type="match status" value="1"/>
</dbReference>
<dbReference type="Pfam" id="PF00069">
    <property type="entry name" value="Pkinase"/>
    <property type="match status" value="1"/>
</dbReference>
<dbReference type="InterPro" id="IPR008271">
    <property type="entry name" value="Ser/Thr_kinase_AS"/>
</dbReference>
<evidence type="ECO:0000259" key="11">
    <source>
        <dbReference type="PROSITE" id="PS50011"/>
    </source>
</evidence>
<dbReference type="PROSITE" id="PS00108">
    <property type="entry name" value="PROTEIN_KINASE_ST"/>
    <property type="match status" value="1"/>
</dbReference>
<feature type="domain" description="AGC-kinase C-terminal" evidence="12">
    <location>
        <begin position="280"/>
        <end position="344"/>
    </location>
</feature>
<keyword evidence="6 9" id="KW-0067">ATP-binding</keyword>
<sequence length="344" mass="39951">MGNCASADNKFDPTIAISVNDFEAKYPIGRGGFGRVWKVIHKKLGQQFAMKEMRKDLIVSKRSVGSIMNERRLLGILKHPFLVNLYYAFQNLENLYLVVDLMEGGDFRYYLVKHRDIKEHNLKFLCACIIAGLEYLHANNIVHRDIKPENLVFDKKGYLHITDFGIARMSTADNSSTTSGTPGYMAPEVLCNQDHGTPADYFALGVIMYECITHFRPYVGKTRKDIRDAVLNKQVQLRLDDNSEWSQEVVDIINRLIQRKPENRLGFHGVDELKRHKFFKDFDWEALYSKQMKSPFEIDEENNFDYDHVMKKWDPVQEKITAHNSQKLFAGYLYDATLFSMQKP</sequence>
<feature type="binding site" evidence="9">
    <location>
        <position position="51"/>
    </location>
    <ligand>
        <name>ATP</name>
        <dbReference type="ChEBI" id="CHEBI:30616"/>
    </ligand>
</feature>
<comment type="caution">
    <text evidence="13">The sequence shown here is derived from an EMBL/GenBank/DDBJ whole genome shotgun (WGS) entry which is preliminary data.</text>
</comment>
<evidence type="ECO:0000313" key="14">
    <source>
        <dbReference type="Proteomes" id="UP000187209"/>
    </source>
</evidence>
<dbReference type="EMBL" id="MPUH01000253">
    <property type="protein sequence ID" value="OMJ84957.1"/>
    <property type="molecule type" value="Genomic_DNA"/>
</dbReference>
<dbReference type="Proteomes" id="UP000187209">
    <property type="component" value="Unassembled WGS sequence"/>
</dbReference>
<evidence type="ECO:0000256" key="3">
    <source>
        <dbReference type="ARBA" id="ARBA00022679"/>
    </source>
</evidence>
<keyword evidence="2 10" id="KW-0723">Serine/threonine-protein kinase</keyword>
<keyword evidence="5" id="KW-0418">Kinase</keyword>
<keyword evidence="14" id="KW-1185">Reference proteome</keyword>
<dbReference type="GO" id="GO:0004674">
    <property type="term" value="F:protein serine/threonine kinase activity"/>
    <property type="evidence" value="ECO:0007669"/>
    <property type="project" value="UniProtKB-KW"/>
</dbReference>
<reference evidence="13 14" key="1">
    <citation type="submission" date="2016-11" db="EMBL/GenBank/DDBJ databases">
        <title>The macronuclear genome of Stentor coeruleus: a giant cell with tiny introns.</title>
        <authorList>
            <person name="Slabodnick M."/>
            <person name="Ruby J.G."/>
            <person name="Reiff S.B."/>
            <person name="Swart E.C."/>
            <person name="Gosai S."/>
            <person name="Prabakaran S."/>
            <person name="Witkowska E."/>
            <person name="Larue G.E."/>
            <person name="Fisher S."/>
            <person name="Freeman R.M."/>
            <person name="Gunawardena J."/>
            <person name="Chu W."/>
            <person name="Stover N.A."/>
            <person name="Gregory B.D."/>
            <person name="Nowacki M."/>
            <person name="Derisi J."/>
            <person name="Roy S.W."/>
            <person name="Marshall W.F."/>
            <person name="Sood P."/>
        </authorList>
    </citation>
    <scope>NUCLEOTIDE SEQUENCE [LARGE SCALE GENOMIC DNA]</scope>
    <source>
        <strain evidence="13">WM001</strain>
    </source>
</reference>
<evidence type="ECO:0000256" key="2">
    <source>
        <dbReference type="ARBA" id="ARBA00022527"/>
    </source>
</evidence>
<dbReference type="AlphaFoldDB" id="A0A1R2C7H4"/>
<accession>A0A1R2C7H4</accession>
<dbReference type="PANTHER" id="PTHR24356:SF374">
    <property type="entry name" value="PROTEIN KINASE DOMAIN-CONTAINING PROTEIN"/>
    <property type="match status" value="1"/>
</dbReference>
<gene>
    <name evidence="13" type="ORF">SteCoe_13866</name>
</gene>
<name>A0A1R2C7H4_9CILI</name>
<evidence type="ECO:0000256" key="8">
    <source>
        <dbReference type="ARBA" id="ARBA00048679"/>
    </source>
</evidence>
<dbReference type="SUPFAM" id="SSF56112">
    <property type="entry name" value="Protein kinase-like (PK-like)"/>
    <property type="match status" value="1"/>
</dbReference>
<dbReference type="FunFam" id="1.10.510.10:FF:000454">
    <property type="entry name" value="Uncharacterized protein"/>
    <property type="match status" value="1"/>
</dbReference>
<dbReference type="GO" id="GO:0035556">
    <property type="term" value="P:intracellular signal transduction"/>
    <property type="evidence" value="ECO:0007669"/>
    <property type="project" value="TreeGrafter"/>
</dbReference>
<keyword evidence="4 9" id="KW-0547">Nucleotide-binding</keyword>
<evidence type="ECO:0000256" key="4">
    <source>
        <dbReference type="ARBA" id="ARBA00022741"/>
    </source>
</evidence>
<dbReference type="SMART" id="SM00220">
    <property type="entry name" value="S_TKc"/>
    <property type="match status" value="1"/>
</dbReference>
<feature type="domain" description="Protein kinase" evidence="11">
    <location>
        <begin position="22"/>
        <end position="279"/>
    </location>
</feature>
<dbReference type="PROSITE" id="PS00107">
    <property type="entry name" value="PROTEIN_KINASE_ATP"/>
    <property type="match status" value="1"/>
</dbReference>
<comment type="similarity">
    <text evidence="10">Belongs to the protein kinase superfamily.</text>
</comment>
<dbReference type="Gene3D" id="1.10.510.10">
    <property type="entry name" value="Transferase(Phosphotransferase) domain 1"/>
    <property type="match status" value="1"/>
</dbReference>
<evidence type="ECO:0000256" key="6">
    <source>
        <dbReference type="ARBA" id="ARBA00022840"/>
    </source>
</evidence>
<evidence type="ECO:0000256" key="1">
    <source>
        <dbReference type="ARBA" id="ARBA00012513"/>
    </source>
</evidence>
<evidence type="ECO:0000256" key="7">
    <source>
        <dbReference type="ARBA" id="ARBA00047899"/>
    </source>
</evidence>
<dbReference type="InterPro" id="IPR050236">
    <property type="entry name" value="Ser_Thr_kinase_AGC"/>
</dbReference>
<evidence type="ECO:0000313" key="13">
    <source>
        <dbReference type="EMBL" id="OMJ84957.1"/>
    </source>
</evidence>
<evidence type="ECO:0000256" key="10">
    <source>
        <dbReference type="RuleBase" id="RU000304"/>
    </source>
</evidence>
<dbReference type="InterPro" id="IPR000961">
    <property type="entry name" value="AGC-kinase_C"/>
</dbReference>
<protein>
    <recommendedName>
        <fullName evidence="1">non-specific serine/threonine protein kinase</fullName>
        <ecNumber evidence="1">2.7.11.1</ecNumber>
    </recommendedName>
</protein>
<dbReference type="Gene3D" id="3.30.200.20">
    <property type="entry name" value="Phosphorylase Kinase, domain 1"/>
    <property type="match status" value="1"/>
</dbReference>
<comment type="catalytic activity">
    <reaction evidence="7">
        <text>L-threonyl-[protein] + ATP = O-phospho-L-threonyl-[protein] + ADP + H(+)</text>
        <dbReference type="Rhea" id="RHEA:46608"/>
        <dbReference type="Rhea" id="RHEA-COMP:11060"/>
        <dbReference type="Rhea" id="RHEA-COMP:11605"/>
        <dbReference type="ChEBI" id="CHEBI:15378"/>
        <dbReference type="ChEBI" id="CHEBI:30013"/>
        <dbReference type="ChEBI" id="CHEBI:30616"/>
        <dbReference type="ChEBI" id="CHEBI:61977"/>
        <dbReference type="ChEBI" id="CHEBI:456216"/>
        <dbReference type="EC" id="2.7.11.1"/>
    </reaction>
</comment>
<dbReference type="InterPro" id="IPR017441">
    <property type="entry name" value="Protein_kinase_ATP_BS"/>
</dbReference>
<evidence type="ECO:0000259" key="12">
    <source>
        <dbReference type="PROSITE" id="PS51285"/>
    </source>
</evidence>
<organism evidence="13 14">
    <name type="scientific">Stentor coeruleus</name>
    <dbReference type="NCBI Taxonomy" id="5963"/>
    <lineage>
        <taxon>Eukaryota</taxon>
        <taxon>Sar</taxon>
        <taxon>Alveolata</taxon>
        <taxon>Ciliophora</taxon>
        <taxon>Postciliodesmatophora</taxon>
        <taxon>Heterotrichea</taxon>
        <taxon>Heterotrichida</taxon>
        <taxon>Stentoridae</taxon>
        <taxon>Stentor</taxon>
    </lineage>
</organism>
<dbReference type="PROSITE" id="PS50011">
    <property type="entry name" value="PROTEIN_KINASE_DOM"/>
    <property type="match status" value="1"/>
</dbReference>
<dbReference type="GO" id="GO:0005524">
    <property type="term" value="F:ATP binding"/>
    <property type="evidence" value="ECO:0007669"/>
    <property type="project" value="UniProtKB-UniRule"/>
</dbReference>
<dbReference type="InterPro" id="IPR011009">
    <property type="entry name" value="Kinase-like_dom_sf"/>
</dbReference>